<feature type="domain" description="DUF6799" evidence="2">
    <location>
        <begin position="37"/>
        <end position="97"/>
    </location>
</feature>
<evidence type="ECO:0000313" key="3">
    <source>
        <dbReference type="EMBL" id="MFC5270557.1"/>
    </source>
</evidence>
<keyword evidence="1" id="KW-0732">Signal</keyword>
<sequence length="155" mass="17251">MKILAKLCFFLALTFIGLEASAQATMPRKGEPKKTMRDGVGRKFGKMVEFKRGKEVALSRTYTAKNGTKVTSAGMVTYADGTKEKLPEGYAINKEGEKVILEDDMIAPEKIRKHQKEVTGKDETSVTITERTKLIINDSTGRKAVYDTIRTVETK</sequence>
<dbReference type="Proteomes" id="UP001596161">
    <property type="component" value="Unassembled WGS sequence"/>
</dbReference>
<evidence type="ECO:0000259" key="2">
    <source>
        <dbReference type="Pfam" id="PF20606"/>
    </source>
</evidence>
<feature type="signal peptide" evidence="1">
    <location>
        <begin position="1"/>
        <end position="22"/>
    </location>
</feature>
<keyword evidence="4" id="KW-1185">Reference proteome</keyword>
<comment type="caution">
    <text evidence="3">The sequence shown here is derived from an EMBL/GenBank/DDBJ whole genome shotgun (WGS) entry which is preliminary data.</text>
</comment>
<organism evidence="3 4">
    <name type="scientific">Adhaeribacter terreus</name>
    <dbReference type="NCBI Taxonomy" id="529703"/>
    <lineage>
        <taxon>Bacteria</taxon>
        <taxon>Pseudomonadati</taxon>
        <taxon>Bacteroidota</taxon>
        <taxon>Cytophagia</taxon>
        <taxon>Cytophagales</taxon>
        <taxon>Hymenobacteraceae</taxon>
        <taxon>Adhaeribacter</taxon>
    </lineage>
</organism>
<reference evidence="4" key="1">
    <citation type="journal article" date="2019" name="Int. J. Syst. Evol. Microbiol.">
        <title>The Global Catalogue of Microorganisms (GCM) 10K type strain sequencing project: providing services to taxonomists for standard genome sequencing and annotation.</title>
        <authorList>
            <consortium name="The Broad Institute Genomics Platform"/>
            <consortium name="The Broad Institute Genome Sequencing Center for Infectious Disease"/>
            <person name="Wu L."/>
            <person name="Ma J."/>
        </authorList>
    </citation>
    <scope>NUCLEOTIDE SEQUENCE [LARGE SCALE GENOMIC DNA]</scope>
    <source>
        <strain evidence="4">KACC 12602</strain>
    </source>
</reference>
<accession>A0ABW0E869</accession>
<dbReference type="EMBL" id="JBHSKT010000004">
    <property type="protein sequence ID" value="MFC5270557.1"/>
    <property type="molecule type" value="Genomic_DNA"/>
</dbReference>
<gene>
    <name evidence="3" type="ORF">ACFPIB_08065</name>
</gene>
<name>A0ABW0E869_9BACT</name>
<dbReference type="InterPro" id="IPR046478">
    <property type="entry name" value="DUF6799"/>
</dbReference>
<evidence type="ECO:0000256" key="1">
    <source>
        <dbReference type="SAM" id="SignalP"/>
    </source>
</evidence>
<proteinExistence type="predicted"/>
<dbReference type="Pfam" id="PF20606">
    <property type="entry name" value="DUF6799"/>
    <property type="match status" value="1"/>
</dbReference>
<feature type="chain" id="PRO_5047146520" evidence="1">
    <location>
        <begin position="23"/>
        <end position="155"/>
    </location>
</feature>
<evidence type="ECO:0000313" key="4">
    <source>
        <dbReference type="Proteomes" id="UP001596161"/>
    </source>
</evidence>
<dbReference type="RefSeq" id="WP_378016924.1">
    <property type="nucleotide sequence ID" value="NZ_JBHSKT010000004.1"/>
</dbReference>
<protein>
    <submittedName>
        <fullName evidence="3">DUF6799 domain-containing protein</fullName>
    </submittedName>
</protein>